<dbReference type="EMBL" id="JAYGJQ010000003">
    <property type="protein sequence ID" value="MEA9358307.1"/>
    <property type="molecule type" value="Genomic_DNA"/>
</dbReference>
<organism evidence="1 2">
    <name type="scientific">Bacteriovorax antarcticus</name>
    <dbReference type="NCBI Taxonomy" id="3088717"/>
    <lineage>
        <taxon>Bacteria</taxon>
        <taxon>Pseudomonadati</taxon>
        <taxon>Bdellovibrionota</taxon>
        <taxon>Bacteriovoracia</taxon>
        <taxon>Bacteriovoracales</taxon>
        <taxon>Bacteriovoracaceae</taxon>
        <taxon>Bacteriovorax</taxon>
    </lineage>
</organism>
<dbReference type="RefSeq" id="WP_323578649.1">
    <property type="nucleotide sequence ID" value="NZ_JAYGJQ010000003.1"/>
</dbReference>
<reference evidence="1 2" key="1">
    <citation type="submission" date="2023-11" db="EMBL/GenBank/DDBJ databases">
        <title>A Novel Polar Bacteriovorax (B. antarcticus) Isolated from the Biocrust in Antarctica.</title>
        <authorList>
            <person name="Mun W."/>
            <person name="Choi S.Y."/>
            <person name="Mitchell R.J."/>
        </authorList>
    </citation>
    <scope>NUCLEOTIDE SEQUENCE [LARGE SCALE GENOMIC DNA]</scope>
    <source>
        <strain evidence="1 2">PP10</strain>
    </source>
</reference>
<comment type="caution">
    <text evidence="1">The sequence shown here is derived from an EMBL/GenBank/DDBJ whole genome shotgun (WGS) entry which is preliminary data.</text>
</comment>
<sequence>MMDFLSDVFEFDVDPEQDLVFSGPLQLKLVELPASQKENFQSLGIKFAFKTKNTEELEEIVNKCNFFIYRKEDKSLSEVVCPQEQVESLSIKDIDGRIWQFDVETIQ</sequence>
<protein>
    <recommendedName>
        <fullName evidence="3">VOC domain-containing protein</fullName>
    </recommendedName>
</protein>
<gene>
    <name evidence="1" type="ORF">SHI21_18875</name>
</gene>
<dbReference type="Proteomes" id="UP001302274">
    <property type="component" value="Unassembled WGS sequence"/>
</dbReference>
<evidence type="ECO:0000313" key="1">
    <source>
        <dbReference type="EMBL" id="MEA9358307.1"/>
    </source>
</evidence>
<evidence type="ECO:0000313" key="2">
    <source>
        <dbReference type="Proteomes" id="UP001302274"/>
    </source>
</evidence>
<keyword evidence="2" id="KW-1185">Reference proteome</keyword>
<name>A0ABU5W0G9_9BACT</name>
<proteinExistence type="predicted"/>
<accession>A0ABU5W0G9</accession>
<evidence type="ECO:0008006" key="3">
    <source>
        <dbReference type="Google" id="ProtNLM"/>
    </source>
</evidence>